<dbReference type="AlphaFoldDB" id="A0A933W3U4"/>
<accession>A0A933W3U4</accession>
<dbReference type="InterPro" id="IPR038268">
    <property type="entry name" value="RHH_sf"/>
</dbReference>
<gene>
    <name evidence="2" type="ORF">HZA66_19135</name>
</gene>
<dbReference type="Gene3D" id="1.10.3990.20">
    <property type="entry name" value="protein bp1543"/>
    <property type="match status" value="1"/>
</dbReference>
<dbReference type="Pfam" id="PF13467">
    <property type="entry name" value="RHH_4"/>
    <property type="match status" value="1"/>
</dbReference>
<sequence length="101" mass="11258">MVGHLDERRCVELNGRKASVSLESDFWECLEQIALRSGTTLARLVEDIGGDAVKDDLAALLRVFVLTYYQERGNLLLPGAGKSDIIEGVFPPNLPDRRSYH</sequence>
<organism evidence="2 3">
    <name type="scientific">Rhodopseudomonas palustris</name>
    <dbReference type="NCBI Taxonomy" id="1076"/>
    <lineage>
        <taxon>Bacteria</taxon>
        <taxon>Pseudomonadati</taxon>
        <taxon>Pseudomonadota</taxon>
        <taxon>Alphaproteobacteria</taxon>
        <taxon>Hyphomicrobiales</taxon>
        <taxon>Nitrobacteraceae</taxon>
        <taxon>Rhodopseudomonas</taxon>
    </lineage>
</organism>
<dbReference type="InterPro" id="IPR027373">
    <property type="entry name" value="RHH_dom"/>
</dbReference>
<evidence type="ECO:0000259" key="1">
    <source>
        <dbReference type="Pfam" id="PF13467"/>
    </source>
</evidence>
<comment type="caution">
    <text evidence="2">The sequence shown here is derived from an EMBL/GenBank/DDBJ whole genome shotgun (WGS) entry which is preliminary data.</text>
</comment>
<evidence type="ECO:0000313" key="3">
    <source>
        <dbReference type="Proteomes" id="UP000782519"/>
    </source>
</evidence>
<dbReference type="Proteomes" id="UP000782519">
    <property type="component" value="Unassembled WGS sequence"/>
</dbReference>
<protein>
    <submittedName>
        <fullName evidence="2">Ribbon-helix-helix domain-containing protein</fullName>
    </submittedName>
</protein>
<evidence type="ECO:0000313" key="2">
    <source>
        <dbReference type="EMBL" id="MBI5131558.1"/>
    </source>
</evidence>
<feature type="domain" description="Ribbon-helix-helix" evidence="1">
    <location>
        <begin position="8"/>
        <end position="69"/>
    </location>
</feature>
<name>A0A933W3U4_RHOPL</name>
<reference evidence="2" key="1">
    <citation type="submission" date="2020-07" db="EMBL/GenBank/DDBJ databases">
        <title>Huge and variable diversity of episymbiotic CPR bacteria and DPANN archaea in groundwater ecosystems.</title>
        <authorList>
            <person name="He C.Y."/>
            <person name="Keren R."/>
            <person name="Whittaker M."/>
            <person name="Farag I.F."/>
            <person name="Doudna J."/>
            <person name="Cate J.H.D."/>
            <person name="Banfield J.F."/>
        </authorList>
    </citation>
    <scope>NUCLEOTIDE SEQUENCE</scope>
    <source>
        <strain evidence="2">NC_groundwater_1818_Pr3_B-0.1um_66_35</strain>
    </source>
</reference>
<dbReference type="EMBL" id="JACRJB010000053">
    <property type="protein sequence ID" value="MBI5131558.1"/>
    <property type="molecule type" value="Genomic_DNA"/>
</dbReference>
<proteinExistence type="predicted"/>